<dbReference type="Pfam" id="PF02120">
    <property type="entry name" value="Flg_hook"/>
    <property type="match status" value="1"/>
</dbReference>
<name>A0A380W6K2_AFIFE</name>
<dbReference type="InterPro" id="IPR021136">
    <property type="entry name" value="Flagellar_hook_control-like_C"/>
</dbReference>
<dbReference type="OrthoDB" id="7941698at2"/>
<gene>
    <name evidence="3" type="ORF">NCTC12722_01776</name>
</gene>
<evidence type="ECO:0000313" key="3">
    <source>
        <dbReference type="EMBL" id="SUU84580.1"/>
    </source>
</evidence>
<dbReference type="Proteomes" id="UP000254343">
    <property type="component" value="Unassembled WGS sequence"/>
</dbReference>
<dbReference type="AlphaFoldDB" id="A0A380W6K2"/>
<evidence type="ECO:0000256" key="1">
    <source>
        <dbReference type="SAM" id="MobiDB-lite"/>
    </source>
</evidence>
<feature type="region of interest" description="Disordered" evidence="1">
    <location>
        <begin position="537"/>
        <end position="558"/>
    </location>
</feature>
<dbReference type="EMBL" id="UIGB01000001">
    <property type="protein sequence ID" value="SUU84580.1"/>
    <property type="molecule type" value="Genomic_DNA"/>
</dbReference>
<evidence type="ECO:0000313" key="4">
    <source>
        <dbReference type="Proteomes" id="UP000254343"/>
    </source>
</evidence>
<dbReference type="InterPro" id="IPR038610">
    <property type="entry name" value="FliK-like_C_sf"/>
</dbReference>
<keyword evidence="3" id="KW-0969">Cilium</keyword>
<sequence>MAISINPITPVIAADAASPSVTLQPGSVIDAKVLQVLANDFVRIAVASLSIEVASEVPLQVGQALQLAVSQTPDGVRLQIVPQTTDTSSQAQPATLVSPSIAPNASSATSDAQGASVTRPLTPLEVVAVAKALQTAAGQQGSLSPLFANLTVAATSGHVPDVLQQAAHSLLAGRPALTEKLSGEDIATAFRQSGLFYEQSQKQAAATPAPALSNAAAAPDLKAALIVFRQILGSWLGGATQPPPDDAAVPGQFAQQGQARAQAEIAAPSIAPAAMPAAEVEEIMLPGAVVEMTSEVEVEDLGDPVFATRDTPSSLLLGKSGTASSAETLQMILRAFPKGVQDAVISQLAEEGVTLAQSAAASHGVAADTDGVPPPFRGAATSAQPAVPPTIDHRTPPDAVAHRLLDDTDAALARQTLLQIASLPEQATHAKFDPTARWNFEIPFATPQGTAVAQFEISRDGGGEAASAEAASRVWRARFSINLEPAGPVHAQVSLAGERTSVRMWAERSATVARLQAEAPQLSQALREAELTPGDIVIGSGAPSAQPAPSGHFLDRAL</sequence>
<dbReference type="RefSeq" id="WP_002715406.1">
    <property type="nucleotide sequence ID" value="NZ_UFSI01000001.1"/>
</dbReference>
<protein>
    <submittedName>
        <fullName evidence="3">Flagellar hook-length control protein FliK</fullName>
    </submittedName>
</protein>
<reference evidence="3 4" key="1">
    <citation type="submission" date="2018-06" db="EMBL/GenBank/DDBJ databases">
        <authorList>
            <consortium name="Pathogen Informatics"/>
            <person name="Doyle S."/>
        </authorList>
    </citation>
    <scope>NUCLEOTIDE SEQUENCE [LARGE SCALE GENOMIC DNA]</scope>
    <source>
        <strain evidence="3 4">NCTC12722</strain>
    </source>
</reference>
<organism evidence="3 4">
    <name type="scientific">Afipia felis</name>
    <name type="common">Cat scratch disease bacillus</name>
    <dbReference type="NCBI Taxonomy" id="1035"/>
    <lineage>
        <taxon>Bacteria</taxon>
        <taxon>Pseudomonadati</taxon>
        <taxon>Pseudomonadota</taxon>
        <taxon>Alphaproteobacteria</taxon>
        <taxon>Hyphomicrobiales</taxon>
        <taxon>Nitrobacteraceae</taxon>
        <taxon>Afipia</taxon>
    </lineage>
</organism>
<proteinExistence type="predicted"/>
<dbReference type="Gene3D" id="3.30.750.140">
    <property type="match status" value="1"/>
</dbReference>
<accession>A0A380W6K2</accession>
<feature type="domain" description="Flagellar hook-length control protein-like C-terminal" evidence="2">
    <location>
        <begin position="464"/>
        <end position="546"/>
    </location>
</feature>
<evidence type="ECO:0000259" key="2">
    <source>
        <dbReference type="Pfam" id="PF02120"/>
    </source>
</evidence>
<keyword evidence="3" id="KW-0282">Flagellum</keyword>
<keyword evidence="3" id="KW-0966">Cell projection</keyword>